<dbReference type="Proteomes" id="UP000186905">
    <property type="component" value="Unassembled WGS sequence"/>
</dbReference>
<proteinExistence type="predicted"/>
<dbReference type="RefSeq" id="WP_075761740.1">
    <property type="nucleotide sequence ID" value="NZ_MJIL01000036.1"/>
</dbReference>
<sequence length="169" mass="19103">MENSDWIALASGVVALCALATTAYQAYLSRQHNRLSLAPHLFATTHIDKLDQVARTVLINGGTGPAYVKGYKIIHNSEEVTLDSLDKSILPKMFSGIKHAYNFLHLQDYQVVLPGDKLDVIHFSFPEHIVSENTMFIIQDFDLVIEYECAYGIRKTMDTRALWNKFPSQ</sequence>
<organism evidence="2 3">
    <name type="scientific">Photobacterium proteolyticum</name>
    <dbReference type="NCBI Taxonomy" id="1903952"/>
    <lineage>
        <taxon>Bacteria</taxon>
        <taxon>Pseudomonadati</taxon>
        <taxon>Pseudomonadota</taxon>
        <taxon>Gammaproteobacteria</taxon>
        <taxon>Vibrionales</taxon>
        <taxon>Vibrionaceae</taxon>
        <taxon>Photobacterium</taxon>
    </lineage>
</organism>
<comment type="caution">
    <text evidence="2">The sequence shown here is derived from an EMBL/GenBank/DDBJ whole genome shotgun (WGS) entry which is preliminary data.</text>
</comment>
<keyword evidence="3" id="KW-1185">Reference proteome</keyword>
<evidence type="ECO:0000313" key="3">
    <source>
        <dbReference type="Proteomes" id="UP000186905"/>
    </source>
</evidence>
<name>A0A1Q9H1T6_9GAMM</name>
<keyword evidence="1" id="KW-1133">Transmembrane helix</keyword>
<protein>
    <submittedName>
        <fullName evidence="2">Uncharacterized protein</fullName>
    </submittedName>
</protein>
<dbReference type="AlphaFoldDB" id="A0A1Q9H1T6"/>
<dbReference type="OrthoDB" id="6869320at2"/>
<evidence type="ECO:0000313" key="2">
    <source>
        <dbReference type="EMBL" id="OLQ81669.1"/>
    </source>
</evidence>
<dbReference type="EMBL" id="MJIL01000036">
    <property type="protein sequence ID" value="OLQ81669.1"/>
    <property type="molecule type" value="Genomic_DNA"/>
</dbReference>
<feature type="transmembrane region" description="Helical" evidence="1">
    <location>
        <begin position="6"/>
        <end position="27"/>
    </location>
</feature>
<gene>
    <name evidence="2" type="ORF">BIT28_14190</name>
</gene>
<accession>A0A1Q9H1T6</accession>
<keyword evidence="1" id="KW-0472">Membrane</keyword>
<evidence type="ECO:0000256" key="1">
    <source>
        <dbReference type="SAM" id="Phobius"/>
    </source>
</evidence>
<reference evidence="2 3" key="1">
    <citation type="submission" date="2016-09" db="EMBL/GenBank/DDBJ databases">
        <title>Photobacterium proteolyticum sp. nov. a protease producing bacterium isolated from ocean sediments of Laizhou Bay.</title>
        <authorList>
            <person name="Li Y."/>
        </authorList>
    </citation>
    <scope>NUCLEOTIDE SEQUENCE [LARGE SCALE GENOMIC DNA]</scope>
    <source>
        <strain evidence="2 3">13-12</strain>
    </source>
</reference>
<keyword evidence="1" id="KW-0812">Transmembrane</keyword>